<dbReference type="OMA" id="FHETEGV"/>
<evidence type="ECO:0000256" key="3">
    <source>
        <dbReference type="ARBA" id="ARBA00023015"/>
    </source>
</evidence>
<dbReference type="EMBL" id="CU928180">
    <property type="protein sequence ID" value="CAR30696.1"/>
    <property type="molecule type" value="Genomic_DNA"/>
</dbReference>
<keyword evidence="3" id="KW-0805">Transcription regulation</keyword>
<evidence type="ECO:0000256" key="1">
    <source>
        <dbReference type="ARBA" id="ARBA00022723"/>
    </source>
</evidence>
<dbReference type="Pfam" id="PF00172">
    <property type="entry name" value="Zn_clus"/>
    <property type="match status" value="1"/>
</dbReference>
<dbReference type="KEGG" id="lth:KLTH0H16170g"/>
<sequence>MHNKQTKRNRRLHVCDACRIRKLKCDKAKPNCSRCAKHGLECIYNPYRQKEEPETVVALKKELLELRAQLVANSPASCTSEVSKPKISWDIFVTPVKVGGVWRSYYSPLSDVALFARDPFLRGLNADLFEQETAFHETQFNLKTQDLTETDPRTNIKRLLPDNEVFMKSKTIFYTQLYQHYTFFQKDLFESLFEEVILKGNLDNEHAPFVLMSSLLISCLTNALSVPAEVIFHYADQLKIITLPSEHNLSCLLYLKIYSGDMKLCDSLYDTLSSSIRNMTMNLGLFASRLPNENANIKRNLWMGAVALLEPTSFDQFFVKKFEFPNSEHTHTLWYEYNFHLKLSQVWRCVLTSSSQLEFTIAQLKSYYKKKVPNNADKFLRASCELSLIAIELNILWMFCMQNELQNRPFDEPLLVLLEEKFTGIHSLLTKDFCNLNKDTIRIKSLGFTLKTFIVYAIGMSLRQQKRDSHPIHKGLHEGFNFREMVSEVFLLWKNDAPWYRTLIRLWDFHETEGVLENFQQNLTDESQSLLSVTKASESTEEFRFGQLESPILETKTSAVSLSSSSSCSGSSSAFYEASDLINFDDAIDPMLAADDSCLEIDFFSCPASQEFKLDVNTH</sequence>
<dbReference type="AlphaFoldDB" id="C5E3T5"/>
<dbReference type="PROSITE" id="PS50048">
    <property type="entry name" value="ZN2_CY6_FUNGAL_2"/>
    <property type="match status" value="1"/>
</dbReference>
<proteinExistence type="predicted"/>
<accession>C5E3T5</accession>
<dbReference type="GeneID" id="8294924"/>
<dbReference type="InterPro" id="IPR001138">
    <property type="entry name" value="Zn2Cys6_DnaBD"/>
</dbReference>
<evidence type="ECO:0000256" key="6">
    <source>
        <dbReference type="ARBA" id="ARBA00023242"/>
    </source>
</evidence>
<evidence type="ECO:0000313" key="9">
    <source>
        <dbReference type="Proteomes" id="UP000002036"/>
    </source>
</evidence>
<dbReference type="GO" id="GO:0005634">
    <property type="term" value="C:nucleus"/>
    <property type="evidence" value="ECO:0007669"/>
    <property type="project" value="TreeGrafter"/>
</dbReference>
<dbReference type="CDD" id="cd00067">
    <property type="entry name" value="GAL4"/>
    <property type="match status" value="1"/>
</dbReference>
<evidence type="ECO:0000256" key="5">
    <source>
        <dbReference type="ARBA" id="ARBA00023163"/>
    </source>
</evidence>
<dbReference type="HOGENOM" id="CLU_441497_0_0_1"/>
<dbReference type="PANTHER" id="PTHR31069">
    <property type="entry name" value="OLEATE-ACTIVATED TRANSCRIPTION FACTOR 1-RELATED"/>
    <property type="match status" value="1"/>
</dbReference>
<dbReference type="OrthoDB" id="5069333at2759"/>
<reference evidence="8 9" key="1">
    <citation type="journal article" date="2009" name="Genome Res.">
        <title>Comparative genomics of protoploid Saccharomycetaceae.</title>
        <authorList>
            <consortium name="The Genolevures Consortium"/>
            <person name="Souciet J.-L."/>
            <person name="Dujon B."/>
            <person name="Gaillardin C."/>
            <person name="Johnston M."/>
            <person name="Baret P.V."/>
            <person name="Cliften P."/>
            <person name="Sherman D.J."/>
            <person name="Weissenbach J."/>
            <person name="Westhof E."/>
            <person name="Wincker P."/>
            <person name="Jubin C."/>
            <person name="Poulain J."/>
            <person name="Barbe V."/>
            <person name="Segurens B."/>
            <person name="Artiguenave F."/>
            <person name="Anthouard V."/>
            <person name="Vacherie B."/>
            <person name="Val M.-E."/>
            <person name="Fulton R.S."/>
            <person name="Minx P."/>
            <person name="Wilson R."/>
            <person name="Durrens P."/>
            <person name="Jean G."/>
            <person name="Marck C."/>
            <person name="Martin T."/>
            <person name="Nikolski M."/>
            <person name="Rolland T."/>
            <person name="Seret M.-L."/>
            <person name="Casaregola S."/>
            <person name="Despons L."/>
            <person name="Fairhead C."/>
            <person name="Fischer G."/>
            <person name="Lafontaine I."/>
            <person name="Leh V."/>
            <person name="Lemaire M."/>
            <person name="de Montigny J."/>
            <person name="Neuveglise C."/>
            <person name="Thierry A."/>
            <person name="Blanc-Lenfle I."/>
            <person name="Bleykasten C."/>
            <person name="Diffels J."/>
            <person name="Fritsch E."/>
            <person name="Frangeul L."/>
            <person name="Goeffon A."/>
            <person name="Jauniaux N."/>
            <person name="Kachouri-Lafond R."/>
            <person name="Payen C."/>
            <person name="Potier S."/>
            <person name="Pribylova L."/>
            <person name="Ozanne C."/>
            <person name="Richard G.-F."/>
            <person name="Sacerdot C."/>
            <person name="Straub M.-L."/>
            <person name="Talla E."/>
        </authorList>
    </citation>
    <scope>NUCLEOTIDE SEQUENCE [LARGE SCALE GENOMIC DNA]</scope>
    <source>
        <strain evidence="9">ATCC 56472 / CBS 6340 / NRRL Y-8284</strain>
    </source>
</reference>
<keyword evidence="2" id="KW-0862">Zinc</keyword>
<evidence type="ECO:0000256" key="2">
    <source>
        <dbReference type="ARBA" id="ARBA00022833"/>
    </source>
</evidence>
<dbReference type="InParanoid" id="C5E3T5"/>
<dbReference type="Proteomes" id="UP000002036">
    <property type="component" value="Chromosome H"/>
</dbReference>
<keyword evidence="4" id="KW-0238">DNA-binding</keyword>
<gene>
    <name evidence="8" type="ordered locus">KLTH0H16170g</name>
</gene>
<keyword evidence="5" id="KW-0804">Transcription</keyword>
<dbReference type="GO" id="GO:0000981">
    <property type="term" value="F:DNA-binding transcription factor activity, RNA polymerase II-specific"/>
    <property type="evidence" value="ECO:0007669"/>
    <property type="project" value="InterPro"/>
</dbReference>
<keyword evidence="1" id="KW-0479">Metal-binding</keyword>
<evidence type="ECO:0000256" key="4">
    <source>
        <dbReference type="ARBA" id="ARBA00023125"/>
    </source>
</evidence>
<evidence type="ECO:0000259" key="7">
    <source>
        <dbReference type="PROSITE" id="PS50048"/>
    </source>
</evidence>
<protein>
    <submittedName>
        <fullName evidence="8">KLTH0H16170p</fullName>
    </submittedName>
</protein>
<keyword evidence="6" id="KW-0539">Nucleus</keyword>
<dbReference type="Gene3D" id="4.10.240.10">
    <property type="entry name" value="Zn(2)-C6 fungal-type DNA-binding domain"/>
    <property type="match status" value="1"/>
</dbReference>
<evidence type="ECO:0000313" key="8">
    <source>
        <dbReference type="EMBL" id="CAR30696.1"/>
    </source>
</evidence>
<dbReference type="InterPro" id="IPR036864">
    <property type="entry name" value="Zn2-C6_fun-type_DNA-bd_sf"/>
</dbReference>
<keyword evidence="9" id="KW-1185">Reference proteome</keyword>
<organism evidence="8 9">
    <name type="scientific">Lachancea thermotolerans (strain ATCC 56472 / CBS 6340 / NRRL Y-8284)</name>
    <name type="common">Yeast</name>
    <name type="synonym">Kluyveromyces thermotolerans</name>
    <dbReference type="NCBI Taxonomy" id="559295"/>
    <lineage>
        <taxon>Eukaryota</taxon>
        <taxon>Fungi</taxon>
        <taxon>Dikarya</taxon>
        <taxon>Ascomycota</taxon>
        <taxon>Saccharomycotina</taxon>
        <taxon>Saccharomycetes</taxon>
        <taxon>Saccharomycetales</taxon>
        <taxon>Saccharomycetaceae</taxon>
        <taxon>Lachancea</taxon>
    </lineage>
</organism>
<dbReference type="SUPFAM" id="SSF57701">
    <property type="entry name" value="Zn2/Cys6 DNA-binding domain"/>
    <property type="match status" value="1"/>
</dbReference>
<dbReference type="SMART" id="SM00066">
    <property type="entry name" value="GAL4"/>
    <property type="match status" value="1"/>
</dbReference>
<dbReference type="PANTHER" id="PTHR31069:SF12">
    <property type="entry name" value="TRANSCRIPTION FACTOR DOMAIN-CONTAINING PROTEIN"/>
    <property type="match status" value="1"/>
</dbReference>
<dbReference type="PROSITE" id="PS00463">
    <property type="entry name" value="ZN2_CY6_FUNGAL_1"/>
    <property type="match status" value="1"/>
</dbReference>
<dbReference type="GO" id="GO:0000978">
    <property type="term" value="F:RNA polymerase II cis-regulatory region sequence-specific DNA binding"/>
    <property type="evidence" value="ECO:0007669"/>
    <property type="project" value="TreeGrafter"/>
</dbReference>
<dbReference type="STRING" id="559295.C5E3T5"/>
<feature type="domain" description="Zn(2)-C6 fungal-type" evidence="7">
    <location>
        <begin position="14"/>
        <end position="44"/>
    </location>
</feature>
<dbReference type="GO" id="GO:0045944">
    <property type="term" value="P:positive regulation of transcription by RNA polymerase II"/>
    <property type="evidence" value="ECO:0007669"/>
    <property type="project" value="TreeGrafter"/>
</dbReference>
<name>C5E3T5_LACTC</name>
<dbReference type="RefSeq" id="XP_002556558.1">
    <property type="nucleotide sequence ID" value="XM_002556512.1"/>
</dbReference>
<dbReference type="InterPro" id="IPR050675">
    <property type="entry name" value="OAF3"/>
</dbReference>
<dbReference type="GO" id="GO:0008270">
    <property type="term" value="F:zinc ion binding"/>
    <property type="evidence" value="ECO:0007669"/>
    <property type="project" value="InterPro"/>
</dbReference>